<feature type="region of interest" description="Disordered" evidence="4">
    <location>
        <begin position="306"/>
        <end position="374"/>
    </location>
</feature>
<protein>
    <recommendedName>
        <fullName evidence="7">Tubulin polyglutamylase TTLL4</fullName>
    </recommendedName>
</protein>
<feature type="region of interest" description="Disordered" evidence="4">
    <location>
        <begin position="422"/>
        <end position="454"/>
    </location>
</feature>
<dbReference type="PANTHER" id="PTHR12241">
    <property type="entry name" value="TUBULIN POLYGLUTAMYLASE"/>
    <property type="match status" value="1"/>
</dbReference>
<dbReference type="PANTHER" id="PTHR12241:SF162">
    <property type="entry name" value="TUBULIN MONOGLUTAMYLASE TTLL4"/>
    <property type="match status" value="1"/>
</dbReference>
<evidence type="ECO:0000256" key="4">
    <source>
        <dbReference type="SAM" id="MobiDB-lite"/>
    </source>
</evidence>
<dbReference type="SUPFAM" id="SSF56059">
    <property type="entry name" value="Glutathione synthetase ATP-binding domain-like"/>
    <property type="match status" value="1"/>
</dbReference>
<sequence>MPYSHSRQLPLSYTHTARRSENLSLNSTIDAPATQQLRGQPNDGSTSLHYRPWPNSFKSASPKTHPRMIGYNSDSFGLCHLGLPPNSSSVSVKFRHAASKPRTLSRPRSSNGSKFIQKFMPEAQSCPHVDKFEKTTSIGHDSELVVKPVGSRNGNIISSPKDIGHTGVRHVATQFAVNNRTSNEDISNETPKIIDKARSNAVNVVIPTYSTRNNASLPNGFSKFNVDTLVTPADNSVTLGSSQNKVTFKPIHRTLSAQHLKSRRDIVLNPSASTQLTLPNEGIISYLKTSTKSPCLVGEKRNMTKHFQHNAVPPESKIGYSRQKLSASSRSPRQSYSLERAQDFRRKIHSGLISPKSKRSYGDGATSPTHDYEVESALNKKNAYPKWELDRAPGDGEECLHQSVSPDAQSLLQSELSSLDVNNEDEEEEHYNDEDDKADQPTEETDFSNPDIDDVGCLSNDEITFLEDDMVDELPDEEEPDLLSRNTSALSRMSTEIERSSQLTDMVCRPAVIKSIFSNCPPVINFATKANKIEPLPPNIRKLLKWKMSSITPVVVRNTVMRSGFKPSKKGQEWIGYFGKHMKSSGFRSIKEFQKINHFPGSFQLGRKDRLWRNISRMQARFGKKEFGFVPQSYLLPWDKKLLKNAWEEGSTKQRYILKPPASARGIGIRVIHKWSQIPTKKPILVQKYLGRPYLINGNKFDLRLYVHVTSFDPLRIYLFGDGLVRFATCKYSSSVKHIGNRYMHLTNYSINKKSGEFQQNDDASICQGHKWSLTALWGFLQQQGINTDKIWERMKDIIIKTIISVEQITNSLIKSNCRRPYCCHELFGFDIMLDDHLRPWLLEVNISPSLHSNSPLDVEIKGPMVKDMLNLCGLLLPDKKVIVGNSSSNSKSGSSMGSYSLQKRKQCQEVSADSKAKHSYFMHHFKSFSEKEIISFMLDILTVNDIQVLVETEEELSRCGEFQRIFPTTNKKYLQIFEQPRYLNVFLYAWEVKYKHQKSRGHALLESYCRKGLHLPQNISDPANVPAEHVWNISMLSQYKITPSPRTDGMLQQSTKLDLHSHSSMEVTSESYRCRTVSRKSPKV</sequence>
<proteinExistence type="predicted"/>
<keyword evidence="1" id="KW-0436">Ligase</keyword>
<dbReference type="Pfam" id="PF03133">
    <property type="entry name" value="TTL"/>
    <property type="match status" value="1"/>
</dbReference>
<reference evidence="5 6" key="1">
    <citation type="submission" date="2024-02" db="EMBL/GenBank/DDBJ databases">
        <authorList>
            <person name="Daric V."/>
            <person name="Darras S."/>
        </authorList>
    </citation>
    <scope>NUCLEOTIDE SEQUENCE [LARGE SCALE GENOMIC DNA]</scope>
</reference>
<dbReference type="PROSITE" id="PS51221">
    <property type="entry name" value="TTL"/>
    <property type="match status" value="1"/>
</dbReference>
<accession>A0ABP0F8Q0</accession>
<feature type="region of interest" description="Disordered" evidence="4">
    <location>
        <begin position="1"/>
        <end position="66"/>
    </location>
</feature>
<evidence type="ECO:0000313" key="6">
    <source>
        <dbReference type="Proteomes" id="UP001642483"/>
    </source>
</evidence>
<feature type="compositionally biased region" description="Polar residues" evidence="4">
    <location>
        <begin position="1"/>
        <end position="15"/>
    </location>
</feature>
<feature type="compositionally biased region" description="Polar residues" evidence="4">
    <location>
        <begin position="22"/>
        <end position="48"/>
    </location>
</feature>
<dbReference type="Gene3D" id="3.30.470.20">
    <property type="entry name" value="ATP-grasp fold, B domain"/>
    <property type="match status" value="1"/>
</dbReference>
<name>A0ABP0F8Q0_CLALP</name>
<feature type="compositionally biased region" description="Low complexity" evidence="4">
    <location>
        <begin position="326"/>
        <end position="337"/>
    </location>
</feature>
<dbReference type="InterPro" id="IPR004344">
    <property type="entry name" value="TTL/TTLL_fam"/>
</dbReference>
<evidence type="ECO:0000256" key="3">
    <source>
        <dbReference type="ARBA" id="ARBA00022840"/>
    </source>
</evidence>
<evidence type="ECO:0000256" key="2">
    <source>
        <dbReference type="ARBA" id="ARBA00022741"/>
    </source>
</evidence>
<evidence type="ECO:0000313" key="5">
    <source>
        <dbReference type="EMBL" id="CAK8675156.1"/>
    </source>
</evidence>
<evidence type="ECO:0008006" key="7">
    <source>
        <dbReference type="Google" id="ProtNLM"/>
    </source>
</evidence>
<keyword evidence="6" id="KW-1185">Reference proteome</keyword>
<gene>
    <name evidence="5" type="ORF">CVLEPA_LOCUS4766</name>
</gene>
<keyword evidence="3" id="KW-0067">ATP-binding</keyword>
<organism evidence="5 6">
    <name type="scientific">Clavelina lepadiformis</name>
    <name type="common">Light-bulb sea squirt</name>
    <name type="synonym">Ascidia lepadiformis</name>
    <dbReference type="NCBI Taxonomy" id="159417"/>
    <lineage>
        <taxon>Eukaryota</taxon>
        <taxon>Metazoa</taxon>
        <taxon>Chordata</taxon>
        <taxon>Tunicata</taxon>
        <taxon>Ascidiacea</taxon>
        <taxon>Aplousobranchia</taxon>
        <taxon>Clavelinidae</taxon>
        <taxon>Clavelina</taxon>
    </lineage>
</organism>
<dbReference type="Proteomes" id="UP001642483">
    <property type="component" value="Unassembled WGS sequence"/>
</dbReference>
<comment type="caution">
    <text evidence="5">The sequence shown here is derived from an EMBL/GenBank/DDBJ whole genome shotgun (WGS) entry which is preliminary data.</text>
</comment>
<keyword evidence="2" id="KW-0547">Nucleotide-binding</keyword>
<dbReference type="EMBL" id="CAWYQH010000013">
    <property type="protein sequence ID" value="CAK8675156.1"/>
    <property type="molecule type" value="Genomic_DNA"/>
</dbReference>
<evidence type="ECO:0000256" key="1">
    <source>
        <dbReference type="ARBA" id="ARBA00022598"/>
    </source>
</evidence>